<feature type="region of interest" description="Disordered" evidence="1">
    <location>
        <begin position="1"/>
        <end position="130"/>
    </location>
</feature>
<dbReference type="EMBL" id="JABDHM010000017">
    <property type="protein sequence ID" value="KAF5223719.1"/>
    <property type="molecule type" value="Genomic_DNA"/>
</dbReference>
<dbReference type="VEuPathDB" id="TriTrypDB:ECC02_003173"/>
<protein>
    <submittedName>
        <fullName evidence="2">Uncharacterized protein</fullName>
    </submittedName>
</protein>
<sequence length="427" mass="47358">MSVEHNASLGLRGSGGKHFSRCPPYMHSGRGASPPKRLPSRRATSHGETRPKVPAHRAYGSDSRSPLSTRFRVPPISPFTPPSQLQQQEQKLLEAEEPQGENDWSGSQELLGKSGLSPLPKLPNHAAPAQSRQLGEFLAEPDGEHGPNCHFYRADDDDKRDLSPAKLVEISISNSVIVTGVVDVAPCRWRLRANPSPYPMRLHIREMDANTYPMHRLFRLIQKTVAHGEDGGEDKNLRSQQPMEGSLYIYKEDNPHLQFAYGLPNIIFLSGSMVLADVVRVDQLPLHGVAVKFRWIEAFSRRYHVDDNSSPLVGDLTKDNSAGSAAQNYVPFLIYSSSRILQGLSGSDYLHCENNGAKGSNSSEKWRFRKNDYRPLLSSEERNASSPYSPPVNTVTREGALNLLHVSVVSRAADASPITYLHTPCTR</sequence>
<name>A0A7J6YAK3_TRYCR</name>
<dbReference type="AlphaFoldDB" id="A0A7J6YAK3"/>
<evidence type="ECO:0000313" key="3">
    <source>
        <dbReference type="Proteomes" id="UP000583944"/>
    </source>
</evidence>
<accession>A0A7J6YAK3</accession>
<dbReference type="VEuPathDB" id="TriTrypDB:BCY84_18548"/>
<dbReference type="Proteomes" id="UP000583944">
    <property type="component" value="Unassembled WGS sequence"/>
</dbReference>
<gene>
    <name evidence="2" type="ORF">ECC02_003173</name>
</gene>
<comment type="caution">
    <text evidence="2">The sequence shown here is derived from an EMBL/GenBank/DDBJ whole genome shotgun (WGS) entry which is preliminary data.</text>
</comment>
<evidence type="ECO:0000313" key="2">
    <source>
        <dbReference type="EMBL" id="KAF5223719.1"/>
    </source>
</evidence>
<organism evidence="2 3">
    <name type="scientific">Trypanosoma cruzi</name>
    <dbReference type="NCBI Taxonomy" id="5693"/>
    <lineage>
        <taxon>Eukaryota</taxon>
        <taxon>Discoba</taxon>
        <taxon>Euglenozoa</taxon>
        <taxon>Kinetoplastea</taxon>
        <taxon>Metakinetoplastina</taxon>
        <taxon>Trypanosomatida</taxon>
        <taxon>Trypanosomatidae</taxon>
        <taxon>Trypanosoma</taxon>
        <taxon>Schizotrypanum</taxon>
    </lineage>
</organism>
<proteinExistence type="predicted"/>
<reference evidence="2 3" key="1">
    <citation type="journal article" date="2019" name="Genome Biol. Evol.">
        <title>Nanopore Sequencing Significantly Improves Genome Assembly of the Protozoan Parasite Trypanosoma cruzi.</title>
        <authorList>
            <person name="Diaz-Viraque F."/>
            <person name="Pita S."/>
            <person name="Greif G."/>
            <person name="de Souza R.C.M."/>
            <person name="Iraola G."/>
            <person name="Robello C."/>
        </authorList>
    </citation>
    <scope>NUCLEOTIDE SEQUENCE [LARGE SCALE GENOMIC DNA]</scope>
    <source>
        <strain evidence="2 3">Berenice</strain>
    </source>
</reference>
<evidence type="ECO:0000256" key="1">
    <source>
        <dbReference type="SAM" id="MobiDB-lite"/>
    </source>
</evidence>